<reference evidence="8 9" key="1">
    <citation type="submission" date="2011-08" db="EMBL/GenBank/DDBJ databases">
        <title>The Genome Sequence of Alistipes indistinctus YIT 12060.</title>
        <authorList>
            <consortium name="The Broad Institute Genome Sequencing Platform"/>
            <person name="Earl A."/>
            <person name="Ward D."/>
            <person name="Feldgarden M."/>
            <person name="Gevers D."/>
            <person name="Morotomi M."/>
            <person name="Young S.K."/>
            <person name="Zeng Q."/>
            <person name="Gargeya S."/>
            <person name="Fitzgerald M."/>
            <person name="Haas B."/>
            <person name="Abouelleil A."/>
            <person name="Alvarado L."/>
            <person name="Arachchi H.M."/>
            <person name="Berlin A."/>
            <person name="Brown A."/>
            <person name="Chapman S.B."/>
            <person name="Chen Z."/>
            <person name="Dunbar C."/>
            <person name="Freedman E."/>
            <person name="Gearin G."/>
            <person name="Gellesch M."/>
            <person name="Goldberg J."/>
            <person name="Griggs A."/>
            <person name="Gujja S."/>
            <person name="Heiman D."/>
            <person name="Howarth C."/>
            <person name="Larson L."/>
            <person name="Lui A."/>
            <person name="MacDonald P.J.P."/>
            <person name="Montmayeur A."/>
            <person name="Murphy C."/>
            <person name="Neiman D."/>
            <person name="Pearson M."/>
            <person name="Priest M."/>
            <person name="Roberts A."/>
            <person name="Saif S."/>
            <person name="Shea T."/>
            <person name="Shenoy N."/>
            <person name="Sisk P."/>
            <person name="Stolte C."/>
            <person name="Sykes S."/>
            <person name="Wortman J."/>
            <person name="Nusbaum C."/>
            <person name="Birren B."/>
        </authorList>
    </citation>
    <scope>NUCLEOTIDE SEQUENCE [LARGE SCALE GENOMIC DNA]</scope>
    <source>
        <strain evidence="8 9">YIT 12060</strain>
    </source>
</reference>
<keyword evidence="9" id="KW-1185">Reference proteome</keyword>
<comment type="similarity">
    <text evidence="1 7">Belongs to the peptidase S46 family.</text>
</comment>
<dbReference type="Pfam" id="PF10459">
    <property type="entry name" value="Peptidase_S46"/>
    <property type="match status" value="1"/>
</dbReference>
<dbReference type="STRING" id="742725.HMPREF9450_00755"/>
<dbReference type="Proteomes" id="UP000006008">
    <property type="component" value="Unassembled WGS sequence"/>
</dbReference>
<dbReference type="HOGENOM" id="CLU_013776_0_0_10"/>
<comment type="caution">
    <text evidence="8">The sequence shown here is derived from an EMBL/GenBank/DDBJ whole genome shotgun (WGS) entry which is preliminary data.</text>
</comment>
<keyword evidence="2 7" id="KW-0031">Aminopeptidase</keyword>
<dbReference type="SUPFAM" id="SSF50494">
    <property type="entry name" value="Trypsin-like serine proteases"/>
    <property type="match status" value="1"/>
</dbReference>
<dbReference type="PANTHER" id="PTHR38469:SF1">
    <property type="entry name" value="PERIPLASMIC PEPTIDASE SUBFAMILY S1B"/>
    <property type="match status" value="1"/>
</dbReference>
<dbReference type="GO" id="GO:0070009">
    <property type="term" value="F:serine-type aminopeptidase activity"/>
    <property type="evidence" value="ECO:0007669"/>
    <property type="project" value="UniProtKB-UniRule"/>
</dbReference>
<sequence length="713" mass="80707">MKRWGMALCCLLLAAVQVRADEGMWLLPYLQKLNIKDMKAKGLKLSAEQIYNLNGTSLKDAIVIFGGGCTGEIVSPNGLVFTNHHCGYGSIQRLSSVEHDYLQNGFWAMDYKEELPCPGMSVTFIRSIEDVSDRILPFLSDSMSEQQRQKQVDELSDKIVKEALPEKSSKEAFVKSFFGGNQYLLFVVEQYTDLRLVGTPPSSIGKFGGDTDNWMWPRHTGDFSVFRVYADKDGKPAPYSKDNIPYATPTHLKISLKGVKPGDYTMIMGFPGSTERYMTSFEIDQVLNVDNPNRIFIRGERQKLMMEDMQASEKVRLQYANKYAGSSNYWKNSIGESRGLRKLNVKGQKEALEAQFQAWAAADPVRQAKYGDALKLIKEAVAERIPYENYRQYISEALLRGTEIIAMAGVGNRLLKKDSTRLDTVVLAALGKGLSGMYKDYNPPTDRKIAKRMIRIVYDSLSKEDRPVELNRIDSLFAGDVERYVDFLYDNSIFASRQQFEAFLKDPDIEKLKNDPAYRLNKSVMQSFGRDAKKLSEIAKKYRRGHRLFIAGLLEMQPDRKFYPDANFTMRLTYGQVLPYRPADGVIYDYYTTLDGVIAKEDTSNPMEFTVPEKLKELHRAKDFGQYAEEGTVRVGFLSNNDITGGNSGSPVLNGKGELVGLAFDGNWEAMSGDIAFEPRLQRTISVDIRYVLFVIEKYAGATRLIDELTLVR</sequence>
<dbReference type="eggNOG" id="COG3591">
    <property type="taxonomic scope" value="Bacteria"/>
</dbReference>
<gene>
    <name evidence="8" type="ORF">HMPREF9450_00755</name>
</gene>
<evidence type="ECO:0000313" key="8">
    <source>
        <dbReference type="EMBL" id="EHB92551.1"/>
    </source>
</evidence>
<dbReference type="PATRIC" id="fig|742725.3.peg.806"/>
<dbReference type="GO" id="GO:0043171">
    <property type="term" value="P:peptide catabolic process"/>
    <property type="evidence" value="ECO:0007669"/>
    <property type="project" value="UniProtKB-UniRule"/>
</dbReference>
<evidence type="ECO:0000256" key="6">
    <source>
        <dbReference type="ARBA" id="ARBA00022825"/>
    </source>
</evidence>
<keyword evidence="4 7" id="KW-0732">Signal</keyword>
<comment type="function">
    <text evidence="7">Catalyzes the removal of dipeptides from the N-terminus of oligopeptides.</text>
</comment>
<feature type="signal peptide" evidence="7">
    <location>
        <begin position="1"/>
        <end position="20"/>
    </location>
</feature>
<dbReference type="EMBL" id="ADLD01000009">
    <property type="protein sequence ID" value="EHB92551.1"/>
    <property type="molecule type" value="Genomic_DNA"/>
</dbReference>
<name>G5H7V2_9BACT</name>
<evidence type="ECO:0000256" key="1">
    <source>
        <dbReference type="ARBA" id="ARBA00010491"/>
    </source>
</evidence>
<dbReference type="AlphaFoldDB" id="G5H7V2"/>
<feature type="chain" id="PRO_5023047973" description="Dipeptidyl-peptidase" evidence="7">
    <location>
        <begin position="21"/>
        <end position="713"/>
    </location>
</feature>
<dbReference type="InterPro" id="IPR019500">
    <property type="entry name" value="Pep_S46"/>
</dbReference>
<evidence type="ECO:0000256" key="5">
    <source>
        <dbReference type="ARBA" id="ARBA00022801"/>
    </source>
</evidence>
<keyword evidence="5 7" id="KW-0378">Hydrolase</keyword>
<dbReference type="Gene3D" id="2.40.10.10">
    <property type="entry name" value="Trypsin-like serine proteases"/>
    <property type="match status" value="1"/>
</dbReference>
<protein>
    <recommendedName>
        <fullName evidence="7">Dipeptidyl-peptidase</fullName>
        <ecNumber evidence="7">3.4.14.-</ecNumber>
    </recommendedName>
</protein>
<dbReference type="MEROPS" id="S46.002"/>
<dbReference type="InterPro" id="IPR009003">
    <property type="entry name" value="Peptidase_S1_PA"/>
</dbReference>
<dbReference type="RefSeq" id="WP_009133561.1">
    <property type="nucleotide sequence ID" value="NZ_CP102250.1"/>
</dbReference>
<accession>G5H7V2</accession>
<dbReference type="GO" id="GO:0008239">
    <property type="term" value="F:dipeptidyl-peptidase activity"/>
    <property type="evidence" value="ECO:0007669"/>
    <property type="project" value="UniProtKB-UniRule"/>
</dbReference>
<proteinExistence type="inferred from homology"/>
<evidence type="ECO:0000256" key="2">
    <source>
        <dbReference type="ARBA" id="ARBA00022438"/>
    </source>
</evidence>
<dbReference type="OrthoDB" id="9805367at2"/>
<keyword evidence="3 7" id="KW-0645">Protease</keyword>
<dbReference type="InterPro" id="IPR043504">
    <property type="entry name" value="Peptidase_S1_PA_chymotrypsin"/>
</dbReference>
<evidence type="ECO:0000256" key="3">
    <source>
        <dbReference type="ARBA" id="ARBA00022670"/>
    </source>
</evidence>
<dbReference type="GeneID" id="92816231"/>
<evidence type="ECO:0000256" key="4">
    <source>
        <dbReference type="ARBA" id="ARBA00022729"/>
    </source>
</evidence>
<dbReference type="PANTHER" id="PTHR38469">
    <property type="entry name" value="PERIPLASMIC PEPTIDASE SUBFAMILY S1B"/>
    <property type="match status" value="1"/>
</dbReference>
<dbReference type="GO" id="GO:0006508">
    <property type="term" value="P:proteolysis"/>
    <property type="evidence" value="ECO:0007669"/>
    <property type="project" value="UniProtKB-KW"/>
</dbReference>
<organism evidence="8 9">
    <name type="scientific">Alistipes indistinctus YIT 12060</name>
    <dbReference type="NCBI Taxonomy" id="742725"/>
    <lineage>
        <taxon>Bacteria</taxon>
        <taxon>Pseudomonadati</taxon>
        <taxon>Bacteroidota</taxon>
        <taxon>Bacteroidia</taxon>
        <taxon>Bacteroidales</taxon>
        <taxon>Rikenellaceae</taxon>
        <taxon>Alistipes</taxon>
    </lineage>
</organism>
<dbReference type="EC" id="3.4.14.-" evidence="7"/>
<keyword evidence="6 7" id="KW-0720">Serine protease</keyword>
<evidence type="ECO:0000256" key="7">
    <source>
        <dbReference type="RuleBase" id="RU366067"/>
    </source>
</evidence>
<evidence type="ECO:0000313" key="9">
    <source>
        <dbReference type="Proteomes" id="UP000006008"/>
    </source>
</evidence>